<feature type="domain" description="Deacetylase sirtuin-type" evidence="4">
    <location>
        <begin position="259"/>
        <end position="521"/>
    </location>
</feature>
<dbReference type="EMBL" id="CAUEEQ010000891">
    <property type="protein sequence ID" value="CAJ0918226.1"/>
    <property type="molecule type" value="Genomic_DNA"/>
</dbReference>
<feature type="binding site" evidence="3">
    <location>
        <position position="421"/>
    </location>
    <ligand>
        <name>Zn(2+)</name>
        <dbReference type="ChEBI" id="CHEBI:29105"/>
    </ligand>
</feature>
<evidence type="ECO:0000259" key="4">
    <source>
        <dbReference type="PROSITE" id="PS50305"/>
    </source>
</evidence>
<dbReference type="PROSITE" id="PS50305">
    <property type="entry name" value="SIRTUIN"/>
    <property type="match status" value="1"/>
</dbReference>
<dbReference type="InterPro" id="IPR026590">
    <property type="entry name" value="Ssirtuin_cat_dom"/>
</dbReference>
<sequence>MTQRQNKLLHRLEHLGVRQVRECPCLGVTLKERDYYHSFGQQPPEPFLPTSQPSTSKTNFTITEDRLSTLLSRSHLTICALDPIPSHFIPNLTTVFIPTLTHLFNLSLTTGVFPSSFKHASITPILKKPSLDPSSVSSYRPISLLPYASKLLEQHVYLELSSHLSSCSLFDRLQSGFRSHHSTETALTKGENMASLYVSYRPFKKMVVVASSSSLLRVRRIHGSPFHLLPLTGRNKISLSNGGKTGLLSCPCWGRAHSAKSSSTSITDVAKKIKDGFYRHILVMVGAGISTDSGIPDFRSPTSGLYSKLQEYSLPYPEAIFDLGFFLRDPKPFLRLSQELLPGRHHPNSAHYFLRLLHDKGVLLRVYTQNIDGLERAAGIPAEKLVEAHGTFASSTCTMCLKEYPGETFSDAVMKSTDPRCSACGGLIKPDIVFFGEQLPARFFLHLTDFPRADLLIVMGTSLEVEPFASLVFAVQSSTPRVLINRDPVGPFLDNSDGLSVVELGEVTGGVKRLVQLLGWDRELKEIEKNNENCK</sequence>
<feature type="binding site" evidence="3">
    <location>
        <position position="424"/>
    </location>
    <ligand>
        <name>Zn(2+)</name>
        <dbReference type="ChEBI" id="CHEBI:29105"/>
    </ligand>
</feature>
<dbReference type="Gene3D" id="3.40.50.1220">
    <property type="entry name" value="TPP-binding domain"/>
    <property type="match status" value="1"/>
</dbReference>
<dbReference type="InterPro" id="IPR003000">
    <property type="entry name" value="Sirtuin"/>
</dbReference>
<feature type="binding site" evidence="3">
    <location>
        <position position="400"/>
    </location>
    <ligand>
        <name>Zn(2+)</name>
        <dbReference type="ChEBI" id="CHEBI:29105"/>
    </ligand>
</feature>
<dbReference type="PANTHER" id="PTHR11085">
    <property type="entry name" value="NAD-DEPENDENT PROTEIN DEACYLASE SIRTUIN-5, MITOCHONDRIAL-RELATED"/>
    <property type="match status" value="1"/>
</dbReference>
<evidence type="ECO:0000313" key="6">
    <source>
        <dbReference type="Proteomes" id="UP001176940"/>
    </source>
</evidence>
<dbReference type="Gene3D" id="3.30.1600.10">
    <property type="entry name" value="SIR2/SIRT2 'Small Domain"/>
    <property type="match status" value="1"/>
</dbReference>
<dbReference type="InterPro" id="IPR026591">
    <property type="entry name" value="Sirtuin_cat_small_dom_sf"/>
</dbReference>
<dbReference type="InterPro" id="IPR029035">
    <property type="entry name" value="DHS-like_NAD/FAD-binding_dom"/>
</dbReference>
<name>A0ABN9KS38_9NEOB</name>
<keyword evidence="3" id="KW-0862">Zinc</keyword>
<organism evidence="5 6">
    <name type="scientific">Ranitomeya imitator</name>
    <name type="common">mimic poison frog</name>
    <dbReference type="NCBI Taxonomy" id="111125"/>
    <lineage>
        <taxon>Eukaryota</taxon>
        <taxon>Metazoa</taxon>
        <taxon>Chordata</taxon>
        <taxon>Craniata</taxon>
        <taxon>Vertebrata</taxon>
        <taxon>Euteleostomi</taxon>
        <taxon>Amphibia</taxon>
        <taxon>Batrachia</taxon>
        <taxon>Anura</taxon>
        <taxon>Neobatrachia</taxon>
        <taxon>Hyloidea</taxon>
        <taxon>Dendrobatidae</taxon>
        <taxon>Dendrobatinae</taxon>
        <taxon>Ranitomeya</taxon>
    </lineage>
</organism>
<evidence type="ECO:0000256" key="1">
    <source>
        <dbReference type="ARBA" id="ARBA00022679"/>
    </source>
</evidence>
<evidence type="ECO:0000256" key="2">
    <source>
        <dbReference type="ARBA" id="ARBA00023027"/>
    </source>
</evidence>
<dbReference type="PANTHER" id="PTHR11085:SF5">
    <property type="entry name" value="NAD-DEPENDENT PROTEIN DEACETYLASE SIRTUIN-3, MITOCHONDRIAL"/>
    <property type="match status" value="1"/>
</dbReference>
<gene>
    <name evidence="5" type="ORF">RIMI_LOCUS717832</name>
</gene>
<accession>A0ABN9KS38</accession>
<proteinExistence type="predicted"/>
<dbReference type="Proteomes" id="UP001176940">
    <property type="component" value="Unassembled WGS sequence"/>
</dbReference>
<dbReference type="Pfam" id="PF02146">
    <property type="entry name" value="SIR2"/>
    <property type="match status" value="1"/>
</dbReference>
<keyword evidence="1" id="KW-0808">Transferase</keyword>
<reference evidence="5" key="1">
    <citation type="submission" date="2023-07" db="EMBL/GenBank/DDBJ databases">
        <authorList>
            <person name="Stuckert A."/>
        </authorList>
    </citation>
    <scope>NUCLEOTIDE SEQUENCE</scope>
</reference>
<keyword evidence="2" id="KW-0520">NAD</keyword>
<evidence type="ECO:0000256" key="3">
    <source>
        <dbReference type="PROSITE-ProRule" id="PRU00236"/>
    </source>
</evidence>
<keyword evidence="6" id="KW-1185">Reference proteome</keyword>
<comment type="caution">
    <text evidence="5">The sequence shown here is derived from an EMBL/GenBank/DDBJ whole genome shotgun (WGS) entry which is preliminary data.</text>
</comment>
<dbReference type="SUPFAM" id="SSF52467">
    <property type="entry name" value="DHS-like NAD/FAD-binding domain"/>
    <property type="match status" value="1"/>
</dbReference>
<protein>
    <recommendedName>
        <fullName evidence="4">Deacetylase sirtuin-type domain-containing protein</fullName>
    </recommendedName>
</protein>
<keyword evidence="3" id="KW-0479">Metal-binding</keyword>
<feature type="binding site" evidence="3">
    <location>
        <position position="397"/>
    </location>
    <ligand>
        <name>Zn(2+)</name>
        <dbReference type="ChEBI" id="CHEBI:29105"/>
    </ligand>
</feature>
<evidence type="ECO:0000313" key="5">
    <source>
        <dbReference type="EMBL" id="CAJ0918226.1"/>
    </source>
</evidence>
<dbReference type="InterPro" id="IPR050134">
    <property type="entry name" value="NAD-dep_sirtuin_deacylases"/>
</dbReference>
<feature type="active site" description="Proton acceptor" evidence="3">
    <location>
        <position position="389"/>
    </location>
</feature>